<name>A0A0C9ZW53_9AGAM</name>
<feature type="domain" description="FAD-binding" evidence="5">
    <location>
        <begin position="18"/>
        <end position="376"/>
    </location>
</feature>
<keyword evidence="4" id="KW-0812">Transmembrane</keyword>
<proteinExistence type="predicted"/>
<dbReference type="HOGENOM" id="CLU_009665_6_3_1"/>
<dbReference type="PANTHER" id="PTHR46720:SF3">
    <property type="entry name" value="FAD-BINDING DOMAIN-CONTAINING PROTEIN-RELATED"/>
    <property type="match status" value="1"/>
</dbReference>
<dbReference type="GO" id="GO:0016491">
    <property type="term" value="F:oxidoreductase activity"/>
    <property type="evidence" value="ECO:0007669"/>
    <property type="project" value="UniProtKB-KW"/>
</dbReference>
<dbReference type="SUPFAM" id="SSF51905">
    <property type="entry name" value="FAD/NAD(P)-binding domain"/>
    <property type="match status" value="1"/>
</dbReference>
<keyword evidence="4" id="KW-0472">Membrane</keyword>
<keyword evidence="3" id="KW-0560">Oxidoreductase</keyword>
<dbReference type="GO" id="GO:0071949">
    <property type="term" value="F:FAD binding"/>
    <property type="evidence" value="ECO:0007669"/>
    <property type="project" value="InterPro"/>
</dbReference>
<feature type="transmembrane region" description="Helical" evidence="4">
    <location>
        <begin position="16"/>
        <end position="35"/>
    </location>
</feature>
<dbReference type="GO" id="GO:0044550">
    <property type="term" value="P:secondary metabolite biosynthetic process"/>
    <property type="evidence" value="ECO:0007669"/>
    <property type="project" value="TreeGrafter"/>
</dbReference>
<accession>A0A0C9ZW53</accession>
<dbReference type="SUPFAM" id="SSF54373">
    <property type="entry name" value="FAD-linked reductases, C-terminal domain"/>
    <property type="match status" value="1"/>
</dbReference>
<reference evidence="7" key="2">
    <citation type="submission" date="2015-01" db="EMBL/GenBank/DDBJ databases">
        <title>Evolutionary Origins and Diversification of the Mycorrhizal Mutualists.</title>
        <authorList>
            <consortium name="DOE Joint Genome Institute"/>
            <consortium name="Mycorrhizal Genomics Consortium"/>
            <person name="Kohler A."/>
            <person name="Kuo A."/>
            <person name="Nagy L.G."/>
            <person name="Floudas D."/>
            <person name="Copeland A."/>
            <person name="Barry K.W."/>
            <person name="Cichocki N."/>
            <person name="Veneault-Fourrey C."/>
            <person name="LaButti K."/>
            <person name="Lindquist E.A."/>
            <person name="Lipzen A."/>
            <person name="Lundell T."/>
            <person name="Morin E."/>
            <person name="Murat C."/>
            <person name="Riley R."/>
            <person name="Ohm R."/>
            <person name="Sun H."/>
            <person name="Tunlid A."/>
            <person name="Henrissat B."/>
            <person name="Grigoriev I.V."/>
            <person name="Hibbett D.S."/>
            <person name="Martin F."/>
        </authorList>
    </citation>
    <scope>NUCLEOTIDE SEQUENCE [LARGE SCALE GENOMIC DNA]</scope>
    <source>
        <strain evidence="7">441</strain>
    </source>
</reference>
<evidence type="ECO:0000256" key="4">
    <source>
        <dbReference type="SAM" id="Phobius"/>
    </source>
</evidence>
<dbReference type="Gene3D" id="3.50.50.60">
    <property type="entry name" value="FAD/NAD(P)-binding domain"/>
    <property type="match status" value="1"/>
</dbReference>
<dbReference type="STRING" id="765257.A0A0C9ZW53"/>
<dbReference type="EMBL" id="KN833687">
    <property type="protein sequence ID" value="KIK30284.1"/>
    <property type="molecule type" value="Genomic_DNA"/>
</dbReference>
<keyword evidence="7" id="KW-1185">Reference proteome</keyword>
<dbReference type="Proteomes" id="UP000054018">
    <property type="component" value="Unassembled WGS sequence"/>
</dbReference>
<organism evidence="6 7">
    <name type="scientific">Pisolithus microcarpus 441</name>
    <dbReference type="NCBI Taxonomy" id="765257"/>
    <lineage>
        <taxon>Eukaryota</taxon>
        <taxon>Fungi</taxon>
        <taxon>Dikarya</taxon>
        <taxon>Basidiomycota</taxon>
        <taxon>Agaricomycotina</taxon>
        <taxon>Agaricomycetes</taxon>
        <taxon>Agaricomycetidae</taxon>
        <taxon>Boletales</taxon>
        <taxon>Sclerodermatineae</taxon>
        <taxon>Pisolithaceae</taxon>
        <taxon>Pisolithus</taxon>
    </lineage>
</organism>
<dbReference type="Pfam" id="PF01494">
    <property type="entry name" value="FAD_binding_3"/>
    <property type="match status" value="1"/>
</dbReference>
<gene>
    <name evidence="6" type="ORF">PISMIDRAFT_26751</name>
</gene>
<evidence type="ECO:0000256" key="1">
    <source>
        <dbReference type="ARBA" id="ARBA00022630"/>
    </source>
</evidence>
<reference evidence="6 7" key="1">
    <citation type="submission" date="2014-04" db="EMBL/GenBank/DDBJ databases">
        <authorList>
            <consortium name="DOE Joint Genome Institute"/>
            <person name="Kuo A."/>
            <person name="Kohler A."/>
            <person name="Costa M.D."/>
            <person name="Nagy L.G."/>
            <person name="Floudas D."/>
            <person name="Copeland A."/>
            <person name="Barry K.W."/>
            <person name="Cichocki N."/>
            <person name="Veneault-Fourrey C."/>
            <person name="LaButti K."/>
            <person name="Lindquist E.A."/>
            <person name="Lipzen A."/>
            <person name="Lundell T."/>
            <person name="Morin E."/>
            <person name="Murat C."/>
            <person name="Sun H."/>
            <person name="Tunlid A."/>
            <person name="Henrissat B."/>
            <person name="Grigoriev I.V."/>
            <person name="Hibbett D.S."/>
            <person name="Martin F."/>
            <person name="Nordberg H.P."/>
            <person name="Cantor M.N."/>
            <person name="Hua S.X."/>
        </authorList>
    </citation>
    <scope>NUCLEOTIDE SEQUENCE [LARGE SCALE GENOMIC DNA]</scope>
    <source>
        <strain evidence="6 7">441</strain>
    </source>
</reference>
<dbReference type="InterPro" id="IPR036188">
    <property type="entry name" value="FAD/NAD-bd_sf"/>
</dbReference>
<dbReference type="OrthoDB" id="417877at2759"/>
<keyword evidence="4" id="KW-1133">Transmembrane helix</keyword>
<evidence type="ECO:0000256" key="2">
    <source>
        <dbReference type="ARBA" id="ARBA00022827"/>
    </source>
</evidence>
<evidence type="ECO:0000313" key="7">
    <source>
        <dbReference type="Proteomes" id="UP000054018"/>
    </source>
</evidence>
<dbReference type="PRINTS" id="PR00420">
    <property type="entry name" value="RNGMNOXGNASE"/>
</dbReference>
<evidence type="ECO:0000256" key="3">
    <source>
        <dbReference type="ARBA" id="ARBA00023002"/>
    </source>
</evidence>
<evidence type="ECO:0000313" key="6">
    <source>
        <dbReference type="EMBL" id="KIK30284.1"/>
    </source>
</evidence>
<evidence type="ECO:0000259" key="5">
    <source>
        <dbReference type="Pfam" id="PF01494"/>
    </source>
</evidence>
<protein>
    <recommendedName>
        <fullName evidence="5">FAD-binding domain-containing protein</fullName>
    </recommendedName>
</protein>
<dbReference type="InterPro" id="IPR002938">
    <property type="entry name" value="FAD-bd"/>
</dbReference>
<dbReference type="InterPro" id="IPR051104">
    <property type="entry name" value="FAD_monoxygenase"/>
</dbReference>
<dbReference type="AlphaFoldDB" id="A0A0C9ZW53"/>
<sequence length="461" mass="50428">MTIVPQVTKEQQTLKAFHVAIVGGGLCGLLCAVYLTRAGIKVDVFESASKFGEVGAGIWLGTNALRALDEMGLKDAIIAHADGAVPALTPFTFVSAKKGHQLIHSYQLRAEDETLGIHRAACLKALADLLDPAAIHFDSRCTHISQESGSRPVIHFKDGTSYETDVVIGADGIKSAVRQAMLGGTGRLGTKFTKTVAYRALFKFNDVKRMGMQTDLSCDPHCFVGMDKHIITVPIRGSKILNVVIFYTDHSLPGSMEIPPNEWVTPASRDEVLAKFSDCGPDVQKLLSLIQTCNKWCIHTVDPPLDSFVKGRVALAGDSAHGMCPHLGSGFGQGIEDALILCRLLTHPAINLFNVQEALLVYDRVCRPRANMVLTRSAWAGEVYESLPHKADDNAKFEALRSSLAVLWEPIWRHDLRKHLAAAMNTSANPGGSLWAHNDHVLFAEYPTIQKPFKNCRMRML</sequence>
<dbReference type="PANTHER" id="PTHR46720">
    <property type="entry name" value="HYDROXYLASE, PUTATIVE (AFU_ORTHOLOGUE AFUA_3G01460)-RELATED"/>
    <property type="match status" value="1"/>
</dbReference>
<keyword evidence="2" id="KW-0274">FAD</keyword>
<keyword evidence="1" id="KW-0285">Flavoprotein</keyword>